<reference evidence="1" key="2">
    <citation type="journal article" date="2023" name="Commun. Biol.">
        <title>Intrasexual cuticular hydrocarbon dimorphism in a wasp sheds light on hydrocarbon biosynthesis genes in Hymenoptera.</title>
        <authorList>
            <person name="Moris V.C."/>
            <person name="Podsiadlowski L."/>
            <person name="Martin S."/>
            <person name="Oeyen J.P."/>
            <person name="Donath A."/>
            <person name="Petersen M."/>
            <person name="Wilbrandt J."/>
            <person name="Misof B."/>
            <person name="Liedtke D."/>
            <person name="Thamm M."/>
            <person name="Scheiner R."/>
            <person name="Schmitt T."/>
            <person name="Niehuis O."/>
        </authorList>
    </citation>
    <scope>NUCLEOTIDE SEQUENCE</scope>
    <source>
        <strain evidence="1">GBR_01_08_01A</strain>
    </source>
</reference>
<dbReference type="AlphaFoldDB" id="A0AAD9RRL1"/>
<dbReference type="EMBL" id="JAIFRP010000026">
    <property type="protein sequence ID" value="KAK2584647.1"/>
    <property type="molecule type" value="Genomic_DNA"/>
</dbReference>
<dbReference type="Proteomes" id="UP001258017">
    <property type="component" value="Unassembled WGS sequence"/>
</dbReference>
<proteinExistence type="predicted"/>
<keyword evidence="2" id="KW-1185">Reference proteome</keyword>
<gene>
    <name evidence="1" type="ORF">KPH14_006994</name>
</gene>
<accession>A0AAD9RRL1</accession>
<evidence type="ECO:0000313" key="2">
    <source>
        <dbReference type="Proteomes" id="UP001258017"/>
    </source>
</evidence>
<organism evidence="1 2">
    <name type="scientific">Odynerus spinipes</name>
    <dbReference type="NCBI Taxonomy" id="1348599"/>
    <lineage>
        <taxon>Eukaryota</taxon>
        <taxon>Metazoa</taxon>
        <taxon>Ecdysozoa</taxon>
        <taxon>Arthropoda</taxon>
        <taxon>Hexapoda</taxon>
        <taxon>Insecta</taxon>
        <taxon>Pterygota</taxon>
        <taxon>Neoptera</taxon>
        <taxon>Endopterygota</taxon>
        <taxon>Hymenoptera</taxon>
        <taxon>Apocrita</taxon>
        <taxon>Aculeata</taxon>
        <taxon>Vespoidea</taxon>
        <taxon>Vespidae</taxon>
        <taxon>Eumeninae</taxon>
        <taxon>Odynerus</taxon>
    </lineage>
</organism>
<protein>
    <submittedName>
        <fullName evidence="1">Uncharacterized protein</fullName>
    </submittedName>
</protein>
<name>A0AAD9RRL1_9HYME</name>
<evidence type="ECO:0000313" key="1">
    <source>
        <dbReference type="EMBL" id="KAK2584647.1"/>
    </source>
</evidence>
<reference evidence="1" key="1">
    <citation type="submission" date="2021-08" db="EMBL/GenBank/DDBJ databases">
        <authorList>
            <person name="Misof B."/>
            <person name="Oliver O."/>
            <person name="Podsiadlowski L."/>
            <person name="Donath A."/>
            <person name="Peters R."/>
            <person name="Mayer C."/>
            <person name="Rust J."/>
            <person name="Gunkel S."/>
            <person name="Lesny P."/>
            <person name="Martin S."/>
            <person name="Oeyen J.P."/>
            <person name="Petersen M."/>
            <person name="Panagiotis P."/>
            <person name="Wilbrandt J."/>
            <person name="Tanja T."/>
        </authorList>
    </citation>
    <scope>NUCLEOTIDE SEQUENCE</scope>
    <source>
        <strain evidence="1">GBR_01_08_01A</strain>
        <tissue evidence="1">Thorax + abdomen</tissue>
    </source>
</reference>
<sequence length="816" mass="93985">MSNLMLFEEENLLHHVDRCYGKDYLIPNEKDNSTECLVNIPLISPQSTLNEKPLKLVSESSLPTEHLNLLSFLQENSTESLFNPFISTPKIGESIQPNKKQLSTNPFLEDLDKCQDHVNNLSPEMMFMEIWERNRTLQTQIITVFNILMAKLDSTSKKPYNYLPGNETTETYEQRLLYASEVLESIILKEDISFLLESKSAKFYSTNVKTDATPNKSNEIFIPSFVHGTDYTTAKPSEINDNSIGKALLEYLKQIDEMNDITLNSTSQVPNTKSSFLEQNISTFTHLLFTNDIKTETSAFQYQNGFIDNRKDHFYPKWSQGSNGIKDNGSSETNPFKLLLKLKDCNSTNANQAENIIADFEKYCSLNNTNFNENHFEVNSIGNDTLTVQHDYTSSANRSVLNPFSPEFVPPIQKNPLHPFQNTTNVTLQSEMISQSITKDQYHAKEKHNVPYENSDRSLNSDYNYFNTYLMTSKSDNVEQSSSKQFSSIDESVICNEELSWFDRSNNLSNSQGPSNISAEAWIRGAKNTLSETQYQNENDVNIQALADISSPQILNKSQQFKANVDSSYYYKDFDSELTHSLNKECGNNDTHHINCHNENNLDFQSYNGNFQTNISTNDIGYKGQIIKNDHDTISVNMTNRIDNEEINIPYYEFLISTATELTKLFFQTVDINNRTFCIFHFEDEGWLLLNEFVEVFTPYVTISEYYKQLQIRHINIKCKEISRLESPTLFFQLDKMQLNVSRDSSNKVNNIHLMSLKSIITVLVKLQIVTRTEVDNVITKRDITQYPILHKAWVLIRTYGKLRCLIQEKLMSQKI</sequence>
<comment type="caution">
    <text evidence="1">The sequence shown here is derived from an EMBL/GenBank/DDBJ whole genome shotgun (WGS) entry which is preliminary data.</text>
</comment>